<keyword evidence="5 11" id="KW-0812">Transmembrane</keyword>
<dbReference type="HAMAP" id="MF_01394">
    <property type="entry name" value="NDH1_NuoA"/>
    <property type="match status" value="1"/>
</dbReference>
<comment type="similarity">
    <text evidence="2 11 12">Belongs to the complex I subunit 3 family.</text>
</comment>
<dbReference type="RefSeq" id="WP_123131440.1">
    <property type="nucleotide sequence ID" value="NZ_JBHMAD010000013.1"/>
</dbReference>
<evidence type="ECO:0000256" key="12">
    <source>
        <dbReference type="RuleBase" id="RU003639"/>
    </source>
</evidence>
<evidence type="ECO:0000256" key="6">
    <source>
        <dbReference type="ARBA" id="ARBA00022719"/>
    </source>
</evidence>
<evidence type="ECO:0000256" key="7">
    <source>
        <dbReference type="ARBA" id="ARBA00022967"/>
    </source>
</evidence>
<dbReference type="Proteomes" id="UP000271010">
    <property type="component" value="Unassembled WGS sequence"/>
</dbReference>
<evidence type="ECO:0000256" key="1">
    <source>
        <dbReference type="ARBA" id="ARBA00004141"/>
    </source>
</evidence>
<comment type="caution">
    <text evidence="13">The sequence shown here is derived from an EMBL/GenBank/DDBJ whole genome shotgun (WGS) entry which is preliminary data.</text>
</comment>
<keyword evidence="6 11" id="KW-0874">Quinone</keyword>
<dbReference type="GO" id="GO:0008137">
    <property type="term" value="F:NADH dehydrogenase (ubiquinone) activity"/>
    <property type="evidence" value="ECO:0007669"/>
    <property type="project" value="InterPro"/>
</dbReference>
<dbReference type="Pfam" id="PF00507">
    <property type="entry name" value="Oxidored_q4"/>
    <property type="match status" value="1"/>
</dbReference>
<keyword evidence="7 11" id="KW-1278">Translocase</keyword>
<dbReference type="InterPro" id="IPR023043">
    <property type="entry name" value="NAD(P)H_OxRDtase_bac/plastid"/>
</dbReference>
<proteinExistence type="inferred from homology"/>
<evidence type="ECO:0000256" key="10">
    <source>
        <dbReference type="ARBA" id="ARBA00023136"/>
    </source>
</evidence>
<dbReference type="OrthoDB" id="9791970at2"/>
<evidence type="ECO:0000256" key="11">
    <source>
        <dbReference type="HAMAP-Rule" id="MF_01394"/>
    </source>
</evidence>
<keyword evidence="8 11" id="KW-1133">Transmembrane helix</keyword>
<comment type="catalytic activity">
    <reaction evidence="11 12">
        <text>a quinone + NADH + 5 H(+)(in) = a quinol + NAD(+) + 4 H(+)(out)</text>
        <dbReference type="Rhea" id="RHEA:57888"/>
        <dbReference type="ChEBI" id="CHEBI:15378"/>
        <dbReference type="ChEBI" id="CHEBI:24646"/>
        <dbReference type="ChEBI" id="CHEBI:57540"/>
        <dbReference type="ChEBI" id="CHEBI:57945"/>
        <dbReference type="ChEBI" id="CHEBI:132124"/>
    </reaction>
</comment>
<evidence type="ECO:0000256" key="5">
    <source>
        <dbReference type="ARBA" id="ARBA00022692"/>
    </source>
</evidence>
<dbReference type="EC" id="7.1.1.-" evidence="11"/>
<evidence type="ECO:0000256" key="3">
    <source>
        <dbReference type="ARBA" id="ARBA00022448"/>
    </source>
</evidence>
<keyword evidence="10 11" id="KW-0472">Membrane</keyword>
<gene>
    <name evidence="11" type="primary">nuoA</name>
    <name evidence="13" type="ORF">EFA69_02245</name>
</gene>
<feature type="transmembrane region" description="Helical" evidence="11">
    <location>
        <begin position="101"/>
        <end position="119"/>
    </location>
</feature>
<reference evidence="13 14" key="1">
    <citation type="submission" date="2018-11" db="EMBL/GenBank/DDBJ databases">
        <title>Rufibacter latericius sp. nov., isolated from water in Baiyang Lake.</title>
        <authorList>
            <person name="Yang Y."/>
        </authorList>
    </citation>
    <scope>NUCLEOTIDE SEQUENCE [LARGE SCALE GENOMIC DNA]</scope>
    <source>
        <strain evidence="13 14">MCC P1</strain>
    </source>
</reference>
<evidence type="ECO:0000313" key="13">
    <source>
        <dbReference type="EMBL" id="RNI33253.1"/>
    </source>
</evidence>
<keyword evidence="14" id="KW-1185">Reference proteome</keyword>
<dbReference type="GO" id="GO:0030964">
    <property type="term" value="C:NADH dehydrogenase complex"/>
    <property type="evidence" value="ECO:0007669"/>
    <property type="project" value="TreeGrafter"/>
</dbReference>
<sequence>METTAPAQYLPADYLPIVIQFAAALGFVVFSMVVTHLIGPKRKSQVKNASWECGIESKGDARTPISIKYFLIAILFVLFDVEVIFLYPWAVNFRALGIDGFIWMLLFMGLLLTGFYYVIRKGVLKWE</sequence>
<dbReference type="EMBL" id="RJJE01000001">
    <property type="protein sequence ID" value="RNI33253.1"/>
    <property type="molecule type" value="Genomic_DNA"/>
</dbReference>
<dbReference type="Gene3D" id="1.20.58.1610">
    <property type="entry name" value="NADH:ubiquinone/plastoquinone oxidoreductase, chain 3"/>
    <property type="match status" value="1"/>
</dbReference>
<comment type="subunit">
    <text evidence="11">NDH-1 is composed of 14 different subunits. Subunits NuoA, H, J, K, L, M, N constitute the membrane sector of the complex.</text>
</comment>
<evidence type="ECO:0000256" key="9">
    <source>
        <dbReference type="ARBA" id="ARBA00023027"/>
    </source>
</evidence>
<evidence type="ECO:0000313" key="14">
    <source>
        <dbReference type="Proteomes" id="UP000271010"/>
    </source>
</evidence>
<dbReference type="InterPro" id="IPR000440">
    <property type="entry name" value="NADH_UbQ/plastoQ_OxRdtase_su3"/>
</dbReference>
<dbReference type="PANTHER" id="PTHR11058">
    <property type="entry name" value="NADH-UBIQUINONE OXIDOREDUCTASE CHAIN 3"/>
    <property type="match status" value="1"/>
</dbReference>
<comment type="subcellular location">
    <subcellularLocation>
        <location evidence="11 12">Cell membrane</location>
        <topology evidence="11 12">Multi-pass membrane protein</topology>
    </subcellularLocation>
    <subcellularLocation>
        <location evidence="1">Membrane</location>
        <topology evidence="1">Multi-pass membrane protein</topology>
    </subcellularLocation>
</comment>
<evidence type="ECO:0000256" key="4">
    <source>
        <dbReference type="ARBA" id="ARBA00022475"/>
    </source>
</evidence>
<organism evidence="13 14">
    <name type="scientific">Rufibacter immobilis</name>
    <dbReference type="NCBI Taxonomy" id="1348778"/>
    <lineage>
        <taxon>Bacteria</taxon>
        <taxon>Pseudomonadati</taxon>
        <taxon>Bacteroidota</taxon>
        <taxon>Cytophagia</taxon>
        <taxon>Cytophagales</taxon>
        <taxon>Hymenobacteraceae</taxon>
        <taxon>Rufibacter</taxon>
    </lineage>
</organism>
<dbReference type="GO" id="GO:0048038">
    <property type="term" value="F:quinone binding"/>
    <property type="evidence" value="ECO:0007669"/>
    <property type="project" value="UniProtKB-KW"/>
</dbReference>
<accession>A0A3M9N7R4</accession>
<keyword evidence="9 11" id="KW-0520">NAD</keyword>
<keyword evidence="3 11" id="KW-0813">Transport</keyword>
<dbReference type="InterPro" id="IPR038430">
    <property type="entry name" value="NDAH_ubi_oxred_su3_sf"/>
</dbReference>
<feature type="transmembrane region" description="Helical" evidence="11">
    <location>
        <begin position="69"/>
        <end position="89"/>
    </location>
</feature>
<protein>
    <recommendedName>
        <fullName evidence="11">NADH-quinone oxidoreductase subunit A</fullName>
        <ecNumber evidence="11">7.1.1.-</ecNumber>
    </recommendedName>
    <alternativeName>
        <fullName evidence="11">NADH dehydrogenase I subunit A</fullName>
    </alternativeName>
    <alternativeName>
        <fullName evidence="11">NDH-1 subunit A</fullName>
    </alternativeName>
    <alternativeName>
        <fullName evidence="11">NUO1</fullName>
    </alternativeName>
</protein>
<dbReference type="GO" id="GO:0050136">
    <property type="term" value="F:NADH dehydrogenase (quinone) (non-electrogenic) activity"/>
    <property type="evidence" value="ECO:0007669"/>
    <property type="project" value="UniProtKB-UniRule"/>
</dbReference>
<dbReference type="GO" id="GO:0005886">
    <property type="term" value="C:plasma membrane"/>
    <property type="evidence" value="ECO:0007669"/>
    <property type="project" value="UniProtKB-SubCell"/>
</dbReference>
<comment type="function">
    <text evidence="11">NDH-1 shuttles electrons from NADH, via FMN and iron-sulfur (Fe-S) centers, to quinones in the respiratory chain. The immediate electron acceptor for the enzyme in this species is believed to be a menaquinone. Couples the redox reaction to proton translocation (for every two electrons transferred, four hydrogen ions are translocated across the cytoplasmic membrane), and thus conserves the redox energy in a proton gradient.</text>
</comment>
<name>A0A3M9N7R4_9BACT</name>
<evidence type="ECO:0000256" key="8">
    <source>
        <dbReference type="ARBA" id="ARBA00022989"/>
    </source>
</evidence>
<feature type="transmembrane region" description="Helical" evidence="11">
    <location>
        <begin position="17"/>
        <end position="38"/>
    </location>
</feature>
<keyword evidence="4 11" id="KW-1003">Cell membrane</keyword>
<evidence type="ECO:0000256" key="2">
    <source>
        <dbReference type="ARBA" id="ARBA00008472"/>
    </source>
</evidence>
<dbReference type="AlphaFoldDB" id="A0A3M9N7R4"/>
<dbReference type="PANTHER" id="PTHR11058:SF22">
    <property type="entry name" value="NADH-QUINONE OXIDOREDUCTASE SUBUNIT A"/>
    <property type="match status" value="1"/>
</dbReference>